<dbReference type="Proteomes" id="UP000262583">
    <property type="component" value="Chromosome"/>
</dbReference>
<evidence type="ECO:0000259" key="3">
    <source>
        <dbReference type="SMART" id="SM01066"/>
    </source>
</evidence>
<dbReference type="AlphaFoldDB" id="A0A2Z4Y6E2"/>
<dbReference type="InterPro" id="IPR004300">
    <property type="entry name" value="Glyco_hydro_57_N"/>
</dbReference>
<reference evidence="4 5" key="1">
    <citation type="submission" date="2018-05" db="EMBL/GenBank/DDBJ databases">
        <title>A metagenomic window into the 2 km-deep terrestrial subsurface aquifer revealed taxonomically and functionally diverse microbial community comprising novel uncultured bacterial lineages.</title>
        <authorList>
            <person name="Kadnikov V.V."/>
            <person name="Mardanov A.V."/>
            <person name="Beletsky A.V."/>
            <person name="Banks D."/>
            <person name="Pimenov N.V."/>
            <person name="Frank Y.A."/>
            <person name="Karnachuk O.V."/>
            <person name="Ravin N.V."/>
        </authorList>
    </citation>
    <scope>NUCLEOTIDE SEQUENCE [LARGE SCALE GENOMIC DNA]</scope>
    <source>
        <strain evidence="4">BY</strain>
    </source>
</reference>
<dbReference type="InterPro" id="IPR052046">
    <property type="entry name" value="GH57_Enzymes"/>
</dbReference>
<dbReference type="InterPro" id="IPR011330">
    <property type="entry name" value="Glyco_hydro/deAcase_b/a-brl"/>
</dbReference>
<dbReference type="SMART" id="SM01066">
    <property type="entry name" value="CBM_25"/>
    <property type="match status" value="1"/>
</dbReference>
<dbReference type="GO" id="GO:0005975">
    <property type="term" value="P:carbohydrate metabolic process"/>
    <property type="evidence" value="ECO:0007669"/>
    <property type="project" value="InterPro"/>
</dbReference>
<feature type="domain" description="Carbohydrate binding module family 25" evidence="3">
    <location>
        <begin position="641"/>
        <end position="725"/>
    </location>
</feature>
<accession>A0A2Z4Y6E2</accession>
<dbReference type="GO" id="GO:2001070">
    <property type="term" value="F:starch binding"/>
    <property type="evidence" value="ECO:0007669"/>
    <property type="project" value="InterPro"/>
</dbReference>
<dbReference type="PANTHER" id="PTHR36306:SF1">
    <property type="entry name" value="ALPHA-AMYLASE-RELATED"/>
    <property type="match status" value="1"/>
</dbReference>
<name>A0A2Z4Y6E2_SUMC1</name>
<dbReference type="Gene3D" id="3.20.110.20">
    <property type="match status" value="1"/>
</dbReference>
<dbReference type="Gene3D" id="2.60.40.10">
    <property type="entry name" value="Immunoglobulins"/>
    <property type="match status" value="1"/>
</dbReference>
<evidence type="ECO:0000256" key="1">
    <source>
        <dbReference type="ARBA" id="ARBA00006821"/>
    </source>
</evidence>
<dbReference type="InterPro" id="IPR005085">
    <property type="entry name" value="CBM25"/>
</dbReference>
<dbReference type="Pfam" id="PF03065">
    <property type="entry name" value="Glyco_hydro_57"/>
    <property type="match status" value="1"/>
</dbReference>
<keyword evidence="2" id="KW-0119">Carbohydrate metabolism</keyword>
<evidence type="ECO:0000313" key="4">
    <source>
        <dbReference type="EMBL" id="AXA36797.1"/>
    </source>
</evidence>
<protein>
    <recommendedName>
        <fullName evidence="3">Carbohydrate binding module family 25 domain-containing protein</fullName>
    </recommendedName>
</protein>
<comment type="similarity">
    <text evidence="1">Belongs to the glycosyl hydrolase 57 family.</text>
</comment>
<dbReference type="GO" id="GO:0003824">
    <property type="term" value="F:catalytic activity"/>
    <property type="evidence" value="ECO:0007669"/>
    <property type="project" value="InterPro"/>
</dbReference>
<dbReference type="InterPro" id="IPR013783">
    <property type="entry name" value="Ig-like_fold"/>
</dbReference>
<evidence type="ECO:0000313" key="5">
    <source>
        <dbReference type="Proteomes" id="UP000262583"/>
    </source>
</evidence>
<dbReference type="KEGG" id="schv:BRCON_2020"/>
<proteinExistence type="inferred from homology"/>
<dbReference type="SUPFAM" id="SSF88713">
    <property type="entry name" value="Glycoside hydrolase/deacetylase"/>
    <property type="match status" value="1"/>
</dbReference>
<dbReference type="PANTHER" id="PTHR36306">
    <property type="entry name" value="ALPHA-AMYLASE-RELATED-RELATED"/>
    <property type="match status" value="1"/>
</dbReference>
<gene>
    <name evidence="4" type="ORF">BRCON_2020</name>
</gene>
<evidence type="ECO:0000256" key="2">
    <source>
        <dbReference type="ARBA" id="ARBA00023277"/>
    </source>
</evidence>
<dbReference type="EMBL" id="CP030759">
    <property type="protein sequence ID" value="AXA36797.1"/>
    <property type="molecule type" value="Genomic_DNA"/>
</dbReference>
<organism evidence="4 5">
    <name type="scientific">Sumerlaea chitinivorans</name>
    <dbReference type="NCBI Taxonomy" id="2250252"/>
    <lineage>
        <taxon>Bacteria</taxon>
        <taxon>Candidatus Sumerlaeota</taxon>
        <taxon>Candidatus Sumerlaeia</taxon>
        <taxon>Candidatus Sumerlaeales</taxon>
        <taxon>Candidatus Sumerlaeaceae</taxon>
        <taxon>Candidatus Sumerlaea</taxon>
    </lineage>
</organism>
<sequence>MAWDTIQQQNGGRTHPSETLSSIFGLDDRIAAYQFRPRDSVQTILGLPNAGAQLTYSGSLIENVNSLSGNLSGYYSGWQNSFIQARQWTTSGGKPRLDMVNFTHHHSLAPLQTTRTVQMELLLHQHMMAQRFGTNPPLSKGFFPTEMAFSERLIPVLKSVGIEWAVVSGNHLSRVCADFPLVLGSGGENTQPPNLADVLNPAQGYYYRVSIDRGCSPCNAAPFAYTPHRAQYVDPYTGAVQTLVVVPSAMEFSWFDGYRNLGANELAPIASQNNPSRPMLVLMAHDGDNAYGGGYSYYMESVQNFCYGAAALGYNPTTVEQYLSQFPVPADDIVKVEDGAWVNADGDFGSPTFINWNYPLLNAAGQPDPVNGWHEKPREYAVYLAAENRIRTAEKVLGVTPRIAEVANPSSGANAVEKAWHFFLAALDSGFLYYGTYGDVEVRGTIACNKAVEFADSVLTGNFPDTVGPTIWIPQRWPYNPGSVNFGVETGYTQKILGPDFTIWTFVYDVSGLSSVTLKWRVDNDGINPLNSTQNETYAGGPEVGAWQSLPMNGRAFPKGNVYNKPDINYYVLPTYIADHFSATISGQTNKLIDYYVEAVDAKGNVERTPIQHVWVGNLSGGGGGGSSNRVTLTPSTPTAGQPVGIAYDPVGGPLQGAPAVNLHWGINNWATVYTDVAMSWNASAQRWMTTVTLPLTATQLDMVFNNGAGTWDNNSGQDWHFPVQGAPAPMWTIDGNPESESLVRANTPGGLKLWVARDGNLLYVGTQGAGNGRDHFIFITRNLTNVRSAPWGKAGTCVAWDAYLANENDNNWSGWFDANESQTLGGFALQASGGSGGVLEGQIDLSQLYPSGGGGLVATADVPSVIYIAAVEYGTANGGTLFSSTQVPSTSNGDGNLDAGEFFAFTLSAVEDWSLY</sequence>